<proteinExistence type="predicted"/>
<dbReference type="Gene3D" id="3.30.1380.10">
    <property type="match status" value="1"/>
</dbReference>
<evidence type="ECO:0008006" key="2">
    <source>
        <dbReference type="Google" id="ProtNLM"/>
    </source>
</evidence>
<dbReference type="EMBL" id="LAZR01008855">
    <property type="protein sequence ID" value="KKM76166.1"/>
    <property type="molecule type" value="Genomic_DNA"/>
</dbReference>
<comment type="caution">
    <text evidence="1">The sequence shown here is derived from an EMBL/GenBank/DDBJ whole genome shotgun (WGS) entry which is preliminary data.</text>
</comment>
<accession>A0A0F9KMZ3</accession>
<evidence type="ECO:0000313" key="1">
    <source>
        <dbReference type="EMBL" id="KKM76166.1"/>
    </source>
</evidence>
<reference evidence="1" key="1">
    <citation type="journal article" date="2015" name="Nature">
        <title>Complex archaea that bridge the gap between prokaryotes and eukaryotes.</title>
        <authorList>
            <person name="Spang A."/>
            <person name="Saw J.H."/>
            <person name="Jorgensen S.L."/>
            <person name="Zaremba-Niedzwiedzka K."/>
            <person name="Martijn J."/>
            <person name="Lind A.E."/>
            <person name="van Eijk R."/>
            <person name="Schleper C."/>
            <person name="Guy L."/>
            <person name="Ettema T.J."/>
        </authorList>
    </citation>
    <scope>NUCLEOTIDE SEQUENCE</scope>
</reference>
<protein>
    <recommendedName>
        <fullName evidence="2">Peptidase M15C domain-containing protein</fullName>
    </recommendedName>
</protein>
<sequence>MSHYSTRSRTRLQTADVALQQVFSEVDPRYPNTILEGKRTDEQQWKNVEKGVSQTMESMHLFDPSEAVDAAPDPLAWPNVKQLVREIADLLSTHVPREQRGKLNALISLHVKDVARWYHFGGYVQGTADQMYRHGEVPRKVRWGGDWDSDRVFSDQNFDDLPHFELS</sequence>
<name>A0A0F9KMZ3_9ZZZZ</name>
<dbReference type="AlphaFoldDB" id="A0A0F9KMZ3"/>
<organism evidence="1">
    <name type="scientific">marine sediment metagenome</name>
    <dbReference type="NCBI Taxonomy" id="412755"/>
    <lineage>
        <taxon>unclassified sequences</taxon>
        <taxon>metagenomes</taxon>
        <taxon>ecological metagenomes</taxon>
    </lineage>
</organism>
<gene>
    <name evidence="1" type="ORF">LCGC14_1382890</name>
</gene>
<dbReference type="InterPro" id="IPR009045">
    <property type="entry name" value="Zn_M74/Hedgehog-like"/>
</dbReference>